<evidence type="ECO:0000313" key="2">
    <source>
        <dbReference type="EMBL" id="OZF74601.1"/>
    </source>
</evidence>
<evidence type="ECO:0000256" key="1">
    <source>
        <dbReference type="SAM" id="Phobius"/>
    </source>
</evidence>
<comment type="caution">
    <text evidence="2">The sequence shown here is derived from an EMBL/GenBank/DDBJ whole genome shotgun (WGS) entry which is preliminary data.</text>
</comment>
<dbReference type="EMBL" id="NIPN01001691">
    <property type="protein sequence ID" value="OZF74601.1"/>
    <property type="molecule type" value="Genomic_DNA"/>
</dbReference>
<keyword evidence="3" id="KW-1185">Reference proteome</keyword>
<gene>
    <name evidence="2" type="ORF">FL83_25079</name>
</gene>
<keyword evidence="1" id="KW-0812">Transmembrane</keyword>
<dbReference type="Proteomes" id="UP000216463">
    <property type="component" value="Unassembled WGS sequence"/>
</dbReference>
<dbReference type="AlphaFoldDB" id="A0A260YMG7"/>
<keyword evidence="1" id="KW-0472">Membrane</keyword>
<proteinExistence type="predicted"/>
<reference evidence="2" key="1">
    <citation type="submission" date="2017-07" db="EMBL/GenBank/DDBJ databases">
        <title>Caenorhabditis latens genome sequence.</title>
        <authorList>
            <person name="Fierst J.L."/>
        </authorList>
    </citation>
    <scope>NUCLEOTIDE SEQUENCE [LARGE SCALE GENOMIC DNA]</scope>
    <source>
        <strain evidence="2">PX534</strain>
    </source>
</reference>
<evidence type="ECO:0000313" key="3">
    <source>
        <dbReference type="Proteomes" id="UP000216463"/>
    </source>
</evidence>
<sequence>MASTYSLPSDYTEDNPFTKREMSLFIVIYAFCVIMLIIMYETLMPVINNPTYPHYNKVPSMEFVGGGGQPEITPGF</sequence>
<organism evidence="2 3">
    <name type="scientific">Caenorhabditis latens</name>
    <dbReference type="NCBI Taxonomy" id="1503980"/>
    <lineage>
        <taxon>Eukaryota</taxon>
        <taxon>Metazoa</taxon>
        <taxon>Ecdysozoa</taxon>
        <taxon>Nematoda</taxon>
        <taxon>Chromadorea</taxon>
        <taxon>Rhabditida</taxon>
        <taxon>Rhabditina</taxon>
        <taxon>Rhabditomorpha</taxon>
        <taxon>Rhabditoidea</taxon>
        <taxon>Rhabditidae</taxon>
        <taxon>Peloderinae</taxon>
        <taxon>Caenorhabditis</taxon>
    </lineage>
</organism>
<feature type="non-terminal residue" evidence="2">
    <location>
        <position position="1"/>
    </location>
</feature>
<keyword evidence="1" id="KW-1133">Transmembrane helix</keyword>
<protein>
    <submittedName>
        <fullName evidence="2">Uncharacterized protein</fullName>
    </submittedName>
</protein>
<feature type="transmembrane region" description="Helical" evidence="1">
    <location>
        <begin position="22"/>
        <end position="40"/>
    </location>
</feature>
<accession>A0A260YMG7</accession>
<name>A0A260YMG7_9PELO</name>